<dbReference type="EMBL" id="JACSPW010000007">
    <property type="protein sequence ID" value="MBD8033209.1"/>
    <property type="molecule type" value="Genomic_DNA"/>
</dbReference>
<proteinExistence type="predicted"/>
<evidence type="ECO:0008006" key="3">
    <source>
        <dbReference type="Google" id="ProtNLM"/>
    </source>
</evidence>
<evidence type="ECO:0000313" key="2">
    <source>
        <dbReference type="Proteomes" id="UP000600565"/>
    </source>
</evidence>
<sequence>MKKILLALLFVMLIVGCSQKELKLNDELLFELHDVNEEEFQLLKERTTNFTEEELKQNYATIVFDYHVRNGKKFDNLTVQYKNSFGNLMEQVKYEDGLKFMNGDGRTSTYRNGSFERNSDRLVFYVKDFTEVQLQDIFKEFMLEVGWENDDGKWETETIPVGEAFLDKRGSK</sequence>
<dbReference type="Proteomes" id="UP000600565">
    <property type="component" value="Unassembled WGS sequence"/>
</dbReference>
<evidence type="ECO:0000313" key="1">
    <source>
        <dbReference type="EMBL" id="MBD8033209.1"/>
    </source>
</evidence>
<dbReference type="PROSITE" id="PS51257">
    <property type="entry name" value="PROKAR_LIPOPROTEIN"/>
    <property type="match status" value="1"/>
</dbReference>
<organism evidence="1 2">
    <name type="scientific">Solibacillus merdavium</name>
    <dbReference type="NCBI Taxonomy" id="2762218"/>
    <lineage>
        <taxon>Bacteria</taxon>
        <taxon>Bacillati</taxon>
        <taxon>Bacillota</taxon>
        <taxon>Bacilli</taxon>
        <taxon>Bacillales</taxon>
        <taxon>Caryophanaceae</taxon>
        <taxon>Solibacillus</taxon>
    </lineage>
</organism>
<name>A0ABR8XMQ1_9BACL</name>
<keyword evidence="2" id="KW-1185">Reference proteome</keyword>
<comment type="caution">
    <text evidence="1">The sequence shown here is derived from an EMBL/GenBank/DDBJ whole genome shotgun (WGS) entry which is preliminary data.</text>
</comment>
<accession>A0ABR8XMQ1</accession>
<protein>
    <recommendedName>
        <fullName evidence="3">Lipoprotein</fullName>
    </recommendedName>
</protein>
<dbReference type="RefSeq" id="WP_191703781.1">
    <property type="nucleotide sequence ID" value="NZ_JACSPW010000007.1"/>
</dbReference>
<gene>
    <name evidence="1" type="ORF">H9632_09025</name>
</gene>
<reference evidence="1 2" key="1">
    <citation type="submission" date="2020-08" db="EMBL/GenBank/DDBJ databases">
        <title>A Genomic Blueprint of the Chicken Gut Microbiome.</title>
        <authorList>
            <person name="Gilroy R."/>
            <person name="Ravi A."/>
            <person name="Getino M."/>
            <person name="Pursley I."/>
            <person name="Horton D.L."/>
            <person name="Alikhan N.-F."/>
            <person name="Baker D."/>
            <person name="Gharbi K."/>
            <person name="Hall N."/>
            <person name="Watson M."/>
            <person name="Adriaenssens E.M."/>
            <person name="Foster-Nyarko E."/>
            <person name="Jarju S."/>
            <person name="Secka A."/>
            <person name="Antonio M."/>
            <person name="Oren A."/>
            <person name="Chaudhuri R."/>
            <person name="La Ragione R.M."/>
            <person name="Hildebrand F."/>
            <person name="Pallen M.J."/>
        </authorList>
    </citation>
    <scope>NUCLEOTIDE SEQUENCE [LARGE SCALE GENOMIC DNA]</scope>
    <source>
        <strain evidence="1 2">Sa1YVA6</strain>
    </source>
</reference>